<feature type="compositionally biased region" description="Basic residues" evidence="1">
    <location>
        <begin position="211"/>
        <end position="227"/>
    </location>
</feature>
<reference evidence="4" key="2">
    <citation type="submission" date="2020-04" db="EMBL/GenBank/DDBJ databases">
        <authorList>
            <consortium name="NCBI Genome Project"/>
        </authorList>
    </citation>
    <scope>NUCLEOTIDE SEQUENCE</scope>
    <source>
        <strain evidence="4">CBS 304.34</strain>
    </source>
</reference>
<dbReference type="Gene3D" id="1.10.720.30">
    <property type="entry name" value="SAP domain"/>
    <property type="match status" value="1"/>
</dbReference>
<feature type="region of interest" description="Disordered" evidence="1">
    <location>
        <begin position="94"/>
        <end position="144"/>
    </location>
</feature>
<protein>
    <submittedName>
        <fullName evidence="2 4">Uncharacterized protein</fullName>
    </submittedName>
</protein>
<dbReference type="AlphaFoldDB" id="A0A6A6Z8Y3"/>
<dbReference type="EMBL" id="MU003692">
    <property type="protein sequence ID" value="KAF2816745.1"/>
    <property type="molecule type" value="Genomic_DNA"/>
</dbReference>
<feature type="compositionally biased region" description="Polar residues" evidence="1">
    <location>
        <begin position="366"/>
        <end position="379"/>
    </location>
</feature>
<name>A0A6A6Z8Y3_9PEZI</name>
<gene>
    <name evidence="2 4" type="ORF">BDZ99DRAFT_528667</name>
</gene>
<dbReference type="RefSeq" id="XP_033583709.1">
    <property type="nucleotide sequence ID" value="XM_033726389.1"/>
</dbReference>
<feature type="region of interest" description="Disordered" evidence="1">
    <location>
        <begin position="294"/>
        <end position="577"/>
    </location>
</feature>
<dbReference type="Proteomes" id="UP000504636">
    <property type="component" value="Unplaced"/>
</dbReference>
<evidence type="ECO:0000313" key="4">
    <source>
        <dbReference type="RefSeq" id="XP_033583709.1"/>
    </source>
</evidence>
<feature type="compositionally biased region" description="Basic and acidic residues" evidence="1">
    <location>
        <begin position="43"/>
        <end position="54"/>
    </location>
</feature>
<reference evidence="2 4" key="1">
    <citation type="journal article" date="2020" name="Stud. Mycol.">
        <title>101 Dothideomycetes genomes: a test case for predicting lifestyles and emergence of pathogens.</title>
        <authorList>
            <person name="Haridas S."/>
            <person name="Albert R."/>
            <person name="Binder M."/>
            <person name="Bloem J."/>
            <person name="Labutti K."/>
            <person name="Salamov A."/>
            <person name="Andreopoulos B."/>
            <person name="Baker S."/>
            <person name="Barry K."/>
            <person name="Bills G."/>
            <person name="Bluhm B."/>
            <person name="Cannon C."/>
            <person name="Castanera R."/>
            <person name="Culley D."/>
            <person name="Daum C."/>
            <person name="Ezra D."/>
            <person name="Gonzalez J."/>
            <person name="Henrissat B."/>
            <person name="Kuo A."/>
            <person name="Liang C."/>
            <person name="Lipzen A."/>
            <person name="Lutzoni F."/>
            <person name="Magnuson J."/>
            <person name="Mondo S."/>
            <person name="Nolan M."/>
            <person name="Ohm R."/>
            <person name="Pangilinan J."/>
            <person name="Park H.-J."/>
            <person name="Ramirez L."/>
            <person name="Alfaro M."/>
            <person name="Sun H."/>
            <person name="Tritt A."/>
            <person name="Yoshinaga Y."/>
            <person name="Zwiers L.-H."/>
            <person name="Turgeon B."/>
            <person name="Goodwin S."/>
            <person name="Spatafora J."/>
            <person name="Crous P."/>
            <person name="Grigoriev I."/>
        </authorList>
    </citation>
    <scope>NUCLEOTIDE SEQUENCE</scope>
    <source>
        <strain evidence="2 4">CBS 304.34</strain>
    </source>
</reference>
<sequence>MAWPGWWKPDWDAEEMGTWEEGLDEIENFDWSTEIDNIQWEIDKGTEGLRKEDTATLQSGIPPQAEGPDASNEAASPMLVDEPPDLASLRITAAHPVIAVRPPSAEPTRQDDDVMSDIVQTETVQEEKGVEDPGTATLPSNARPKYDKMTVAELRKVAKERGIVTTTRVLKATVIDMLVKGDAEGDDEASETATPSGSRYASVPSTPKSASKLKRAAPRTPKNRSSNKKNDRDYRPEGSASDASDGKPKKKKRKTGSVKKTTPRSNSAKKAAKGEGIAQYDGAGDLTAETEALPMVIAVQGTPDTVESEQDYDSDSDSGSGPNPAHGSDVPMTSVESPLDEAPTNADLPITTIENPTDHNPIHQAPTASAPRSLQPKQESPTPSFTPAPSAALAATTPGPNLHLFDWFHRTDSAAPRASSSSSSSAPPPAAPAEAPPDPASPTASSDSDEPLDLVDAGARPSTPALDTGRLAATGARSAAGPVLSAGPHRAAAGSKGVEKEEEEEEEEVVVVVEAPTPPKKKKNKKKNKGREPTRRSGRLSGTPAAEAAEALGGSKASSSDVQGLRRRSGRVGSSGV</sequence>
<feature type="compositionally biased region" description="Basic residues" evidence="1">
    <location>
        <begin position="519"/>
        <end position="529"/>
    </location>
</feature>
<evidence type="ECO:0000313" key="3">
    <source>
        <dbReference type="Proteomes" id="UP000504636"/>
    </source>
</evidence>
<feature type="compositionally biased region" description="Pro residues" evidence="1">
    <location>
        <begin position="426"/>
        <end position="440"/>
    </location>
</feature>
<feature type="compositionally biased region" description="Low complexity" evidence="1">
    <location>
        <begin position="380"/>
        <end position="398"/>
    </location>
</feature>
<dbReference type="InterPro" id="IPR036361">
    <property type="entry name" value="SAP_dom_sf"/>
</dbReference>
<dbReference type="OrthoDB" id="10685374at2759"/>
<proteinExistence type="predicted"/>
<feature type="region of interest" description="Disordered" evidence="1">
    <location>
        <begin position="180"/>
        <end position="279"/>
    </location>
</feature>
<dbReference type="GeneID" id="54467282"/>
<feature type="region of interest" description="Disordered" evidence="1">
    <location>
        <begin position="43"/>
        <end position="81"/>
    </location>
</feature>
<feature type="compositionally biased region" description="Polar residues" evidence="1">
    <location>
        <begin position="191"/>
        <end position="209"/>
    </location>
</feature>
<feature type="compositionally biased region" description="Low complexity" evidence="1">
    <location>
        <begin position="413"/>
        <end position="425"/>
    </location>
</feature>
<evidence type="ECO:0000313" key="2">
    <source>
        <dbReference type="EMBL" id="KAF2816745.1"/>
    </source>
</evidence>
<evidence type="ECO:0000256" key="1">
    <source>
        <dbReference type="SAM" id="MobiDB-lite"/>
    </source>
</evidence>
<feature type="compositionally biased region" description="Acidic residues" evidence="1">
    <location>
        <begin position="500"/>
        <end position="509"/>
    </location>
</feature>
<accession>A0A6A6Z8Y3</accession>
<keyword evidence="3" id="KW-1185">Reference proteome</keyword>
<feature type="compositionally biased region" description="Acidic residues" evidence="1">
    <location>
        <begin position="306"/>
        <end position="316"/>
    </location>
</feature>
<organism evidence="2">
    <name type="scientific">Mytilinidion resinicola</name>
    <dbReference type="NCBI Taxonomy" id="574789"/>
    <lineage>
        <taxon>Eukaryota</taxon>
        <taxon>Fungi</taxon>
        <taxon>Dikarya</taxon>
        <taxon>Ascomycota</taxon>
        <taxon>Pezizomycotina</taxon>
        <taxon>Dothideomycetes</taxon>
        <taxon>Pleosporomycetidae</taxon>
        <taxon>Mytilinidiales</taxon>
        <taxon>Mytilinidiaceae</taxon>
        <taxon>Mytilinidion</taxon>
    </lineage>
</organism>
<feature type="compositionally biased region" description="Basic residues" evidence="1">
    <location>
        <begin position="248"/>
        <end position="257"/>
    </location>
</feature>
<reference evidence="4" key="3">
    <citation type="submission" date="2025-04" db="UniProtKB">
        <authorList>
            <consortium name="RefSeq"/>
        </authorList>
    </citation>
    <scope>IDENTIFICATION</scope>
    <source>
        <strain evidence="4">CBS 304.34</strain>
    </source>
</reference>